<name>A0A016WV50_9BILA</name>
<evidence type="ECO:0000256" key="1">
    <source>
        <dbReference type="SAM" id="MobiDB-lite"/>
    </source>
</evidence>
<dbReference type="InterPro" id="IPR058912">
    <property type="entry name" value="HTH_animal"/>
</dbReference>
<evidence type="ECO:0000313" key="4">
    <source>
        <dbReference type="Proteomes" id="UP000024635"/>
    </source>
</evidence>
<dbReference type="Proteomes" id="UP000024635">
    <property type="component" value="Unassembled WGS sequence"/>
</dbReference>
<evidence type="ECO:0000259" key="2">
    <source>
        <dbReference type="Pfam" id="PF26215"/>
    </source>
</evidence>
<dbReference type="AlphaFoldDB" id="A0A016WV50"/>
<organism evidence="3 4">
    <name type="scientific">Ancylostoma ceylanicum</name>
    <dbReference type="NCBI Taxonomy" id="53326"/>
    <lineage>
        <taxon>Eukaryota</taxon>
        <taxon>Metazoa</taxon>
        <taxon>Ecdysozoa</taxon>
        <taxon>Nematoda</taxon>
        <taxon>Chromadorea</taxon>
        <taxon>Rhabditida</taxon>
        <taxon>Rhabditina</taxon>
        <taxon>Rhabditomorpha</taxon>
        <taxon>Strongyloidea</taxon>
        <taxon>Ancylostomatidae</taxon>
        <taxon>Ancylostomatinae</taxon>
        <taxon>Ancylostoma</taxon>
    </lineage>
</organism>
<comment type="caution">
    <text evidence="3">The sequence shown here is derived from an EMBL/GenBank/DDBJ whole genome shotgun (WGS) entry which is preliminary data.</text>
</comment>
<evidence type="ECO:0000313" key="3">
    <source>
        <dbReference type="EMBL" id="EYC43689.1"/>
    </source>
</evidence>
<dbReference type="OrthoDB" id="5831138at2759"/>
<feature type="domain" description="Helix-turn-helix" evidence="2">
    <location>
        <begin position="21"/>
        <end position="76"/>
    </location>
</feature>
<protein>
    <recommendedName>
        <fullName evidence="2">Helix-turn-helix domain-containing protein</fullName>
    </recommendedName>
</protein>
<dbReference type="EMBL" id="JARK01000084">
    <property type="protein sequence ID" value="EYC43689.1"/>
    <property type="molecule type" value="Genomic_DNA"/>
</dbReference>
<keyword evidence="4" id="KW-1185">Reference proteome</keyword>
<feature type="region of interest" description="Disordered" evidence="1">
    <location>
        <begin position="210"/>
        <end position="230"/>
    </location>
</feature>
<sequence>MSKGECKTKWYRKPSSKNILQLVHFLSAHPRKTKKSILGSMFTTAIKVTSDVQERAKSKKLAQHIAGTNGYPEKEWTRKSGRFPQRRNLTAEDNSKIAFYLLFISDEMSKEVRASLRKADLEDHVRVVEIPPANLKTQLVRNRLYDRLCITPNCVICPFGNDGDCTVSGVVYLITCQSCGDQYIGETGRPLCIRIKEHLDGMTRSRVTTALSGHRRHSHGNSSFERTAKNPKMNRKEECTAVTNELALYQDLYGF</sequence>
<dbReference type="Pfam" id="PF26215">
    <property type="entry name" value="HTH_animal"/>
    <property type="match status" value="1"/>
</dbReference>
<reference evidence="4" key="1">
    <citation type="journal article" date="2015" name="Nat. Genet.">
        <title>The genome and transcriptome of the zoonotic hookworm Ancylostoma ceylanicum identify infection-specific gene families.</title>
        <authorList>
            <person name="Schwarz E.M."/>
            <person name="Hu Y."/>
            <person name="Antoshechkin I."/>
            <person name="Miller M.M."/>
            <person name="Sternberg P.W."/>
            <person name="Aroian R.V."/>
        </authorList>
    </citation>
    <scope>NUCLEOTIDE SEQUENCE</scope>
    <source>
        <strain evidence="4">HY135</strain>
    </source>
</reference>
<accession>A0A016WV50</accession>
<dbReference type="PANTHER" id="PTHR21301:SF10">
    <property type="entry name" value="REVERSE TRANSCRIPTASE DOMAIN-CONTAINING PROTEIN"/>
    <property type="match status" value="1"/>
</dbReference>
<dbReference type="PANTHER" id="PTHR21301">
    <property type="entry name" value="REVERSE TRANSCRIPTASE"/>
    <property type="match status" value="1"/>
</dbReference>
<gene>
    <name evidence="3" type="primary">Acey_s0484.g2317</name>
    <name evidence="3" type="ORF">Y032_0484g2317</name>
</gene>
<proteinExistence type="predicted"/>